<evidence type="ECO:0000256" key="1">
    <source>
        <dbReference type="SAM" id="MobiDB-lite"/>
    </source>
</evidence>
<accession>A0ABS2AM34</accession>
<evidence type="ECO:0000313" key="3">
    <source>
        <dbReference type="EMBL" id="MBM2620912.1"/>
    </source>
</evidence>
<keyword evidence="2" id="KW-0472">Membrane</keyword>
<dbReference type="EMBL" id="JAENHP010000017">
    <property type="protein sequence ID" value="MBM2620912.1"/>
    <property type="molecule type" value="Genomic_DNA"/>
</dbReference>
<proteinExistence type="predicted"/>
<comment type="caution">
    <text evidence="3">The sequence shown here is derived from an EMBL/GenBank/DDBJ whole genome shotgun (WGS) entry which is preliminary data.</text>
</comment>
<protein>
    <submittedName>
        <fullName evidence="3">Uncharacterized protein</fullName>
    </submittedName>
</protein>
<dbReference type="Proteomes" id="UP000632138">
    <property type="component" value="Unassembled WGS sequence"/>
</dbReference>
<keyword evidence="4" id="KW-1185">Reference proteome</keyword>
<dbReference type="RefSeq" id="WP_203380902.1">
    <property type="nucleotide sequence ID" value="NZ_JAENHP010000017.1"/>
</dbReference>
<reference evidence="3 4" key="1">
    <citation type="submission" date="2021-01" db="EMBL/GenBank/DDBJ databases">
        <title>Actinoplanes sp. nov. LDG1-06 isolated from lichen.</title>
        <authorList>
            <person name="Saeng-In P."/>
            <person name="Phongsopitanun W."/>
            <person name="Kanchanasin P."/>
            <person name="Yuki M."/>
            <person name="Kudo T."/>
            <person name="Ohkuma M."/>
            <person name="Tanasupawat S."/>
        </authorList>
    </citation>
    <scope>NUCLEOTIDE SEQUENCE [LARGE SCALE GENOMIC DNA]</scope>
    <source>
        <strain evidence="3 4">LDG1-06</strain>
    </source>
</reference>
<evidence type="ECO:0000256" key="2">
    <source>
        <dbReference type="SAM" id="Phobius"/>
    </source>
</evidence>
<organism evidence="3 4">
    <name type="scientific">Paractinoplanes ovalisporus</name>
    <dbReference type="NCBI Taxonomy" id="2810368"/>
    <lineage>
        <taxon>Bacteria</taxon>
        <taxon>Bacillati</taxon>
        <taxon>Actinomycetota</taxon>
        <taxon>Actinomycetes</taxon>
        <taxon>Micromonosporales</taxon>
        <taxon>Micromonosporaceae</taxon>
        <taxon>Paractinoplanes</taxon>
    </lineage>
</organism>
<feature type="region of interest" description="Disordered" evidence="1">
    <location>
        <begin position="57"/>
        <end position="80"/>
    </location>
</feature>
<gene>
    <name evidence="3" type="ORF">JIG36_35970</name>
</gene>
<keyword evidence="2" id="KW-1133">Transmembrane helix</keyword>
<evidence type="ECO:0000313" key="4">
    <source>
        <dbReference type="Proteomes" id="UP000632138"/>
    </source>
</evidence>
<sequence length="80" mass="9070">MRILWVAVPLLFLGFAWWLVSVTSVRNPDTWATVLGFLVATIALVLSLISETVKRRGSRPDRRRRPPGSEKTQMTSDDDD</sequence>
<name>A0ABS2AM34_9ACTN</name>
<feature type="transmembrane region" description="Helical" evidence="2">
    <location>
        <begin position="31"/>
        <end position="49"/>
    </location>
</feature>
<keyword evidence="2" id="KW-0812">Transmembrane</keyword>
<feature type="compositionally biased region" description="Polar residues" evidence="1">
    <location>
        <begin position="70"/>
        <end position="80"/>
    </location>
</feature>